<evidence type="ECO:0000256" key="2">
    <source>
        <dbReference type="ARBA" id="ARBA00023015"/>
    </source>
</evidence>
<dbReference type="EMBL" id="CR940353">
    <property type="protein sequence ID" value="CAI76315.1"/>
    <property type="molecule type" value="Genomic_DNA"/>
</dbReference>
<evidence type="ECO:0000259" key="7">
    <source>
        <dbReference type="Pfam" id="PF00847"/>
    </source>
</evidence>
<dbReference type="EMBL" id="UIVT01000004">
    <property type="protein sequence ID" value="SVP94212.1"/>
    <property type="molecule type" value="Genomic_DNA"/>
</dbReference>
<dbReference type="Proteomes" id="UP000001950">
    <property type="component" value="Chromosome 4"/>
</dbReference>
<evidence type="ECO:0000313" key="10">
    <source>
        <dbReference type="EMBL" id="SVP94946.1"/>
    </source>
</evidence>
<dbReference type="GO" id="GO:0005634">
    <property type="term" value="C:nucleus"/>
    <property type="evidence" value="ECO:0007669"/>
    <property type="project" value="UniProtKB-SubCell"/>
</dbReference>
<dbReference type="GeneID" id="3862763"/>
<keyword evidence="2" id="KW-0805">Transcription regulation</keyword>
<sequence length="541" mass="61939">MPATRLFKKESGYESIDPSGCENKNESDFEAKQTLTTDSTENQNQTLPQTDTPQQDLLPTTPQPNDLQTNEPQTDEVEPKQNTQIKRDAHQMPFEGLHQMPMQGPFNPQINHSLNINQTQQPMMPHSNIPMPHMVHPGFPVMGFPVFPPMMNQPTVNQGNMNMSEFAYVPPPMRFPGKEMGSVDHMTPQAVLGRLSGHPLLPMTSFGHQQTGAQTTNYNQFFDFKDETEYNLAFLDHSGGVVYDNGSYSHGGRWLTFWEYKGRIWRKSFPVSLFGSEGAKELAETFWVSKMRAIQLFNRNKQDKILRMEKRAETRGRKKKILTNLETPVPHLSLDPTLAAQFILQDQNKKESKDAPQPKTLKDSPKEETSDFKPREREARTDNRDLEGLEWDSESSSWCFDKVENDTIVKFKFKCDNKEEGLKEIRALREDYEYELLEEYTKPVSKGVFYDKVRMNWRVLISSPPRGIKKYKLFSVTKLGYKLAKEAAMSYRENLDSLGGEEPDGSSDPVPPEDLSDDPLVHHFYTVLSSIAVREVKDGLS</sequence>
<dbReference type="EMBL" id="UIVS01000004">
    <property type="protein sequence ID" value="SVP94946.1"/>
    <property type="molecule type" value="Genomic_DNA"/>
</dbReference>
<reference evidence="9" key="2">
    <citation type="submission" date="2018-07" db="EMBL/GenBank/DDBJ databases">
        <authorList>
            <person name="Quirk P.G."/>
            <person name="Krulwich T.A."/>
        </authorList>
    </citation>
    <scope>NUCLEOTIDE SEQUENCE</scope>
    <source>
        <strain evidence="9">Anand</strain>
    </source>
</reference>
<organism evidence="8 11">
    <name type="scientific">Theileria annulata</name>
    <dbReference type="NCBI Taxonomy" id="5874"/>
    <lineage>
        <taxon>Eukaryota</taxon>
        <taxon>Sar</taxon>
        <taxon>Alveolata</taxon>
        <taxon>Apicomplexa</taxon>
        <taxon>Aconoidasida</taxon>
        <taxon>Piroplasmida</taxon>
        <taxon>Theileriidae</taxon>
        <taxon>Theileria</taxon>
    </lineage>
</organism>
<evidence type="ECO:0000313" key="8">
    <source>
        <dbReference type="EMBL" id="CAI76315.1"/>
    </source>
</evidence>
<dbReference type="OrthoDB" id="361119at2759"/>
<dbReference type="Gene3D" id="1.20.5.2050">
    <property type="match status" value="1"/>
</dbReference>
<evidence type="ECO:0000313" key="11">
    <source>
        <dbReference type="Proteomes" id="UP000001950"/>
    </source>
</evidence>
<evidence type="ECO:0000256" key="3">
    <source>
        <dbReference type="ARBA" id="ARBA00023125"/>
    </source>
</evidence>
<feature type="region of interest" description="Disordered" evidence="6">
    <location>
        <begin position="495"/>
        <end position="518"/>
    </location>
</feature>
<keyword evidence="11" id="KW-1185">Reference proteome</keyword>
<keyword evidence="5" id="KW-0539">Nucleus</keyword>
<feature type="domain" description="AP2/ERF" evidence="7">
    <location>
        <begin position="443"/>
        <end position="497"/>
    </location>
</feature>
<dbReference type="AlphaFoldDB" id="Q4UA38"/>
<evidence type="ECO:0000313" key="9">
    <source>
        <dbReference type="EMBL" id="SVP94212.1"/>
    </source>
</evidence>
<keyword evidence="3" id="KW-0238">DNA-binding</keyword>
<gene>
    <name evidence="8" type="ORF">TA07550</name>
    <name evidence="9" type="ORF">TAT_000321400</name>
    <name evidence="10" type="ORF">TAV_000321300</name>
</gene>
<evidence type="ECO:0000256" key="6">
    <source>
        <dbReference type="SAM" id="MobiDB-lite"/>
    </source>
</evidence>
<comment type="subcellular location">
    <subcellularLocation>
        <location evidence="1">Nucleus</location>
    </subcellularLocation>
</comment>
<dbReference type="GO" id="GO:0003677">
    <property type="term" value="F:DNA binding"/>
    <property type="evidence" value="ECO:0007669"/>
    <property type="project" value="UniProtKB-KW"/>
</dbReference>
<dbReference type="OMA" id="EYKGRIW"/>
<reference evidence="8 11" key="1">
    <citation type="journal article" date="2005" name="Science">
        <title>Genome of the host-cell transforming parasite Theileria annulata compared with T. parva.</title>
        <authorList>
            <person name="Pain A."/>
            <person name="Renauld H."/>
            <person name="Berriman M."/>
            <person name="Murphy L."/>
            <person name="Yeats C.A."/>
            <person name="Weir W."/>
            <person name="Kerhornou A."/>
            <person name="Aslett M."/>
            <person name="Bishop R."/>
            <person name="Bouchier C."/>
            <person name="Cochet M."/>
            <person name="Coulson R.M.R."/>
            <person name="Cronin A."/>
            <person name="de Villiers E.P."/>
            <person name="Fraser A."/>
            <person name="Fosker N."/>
            <person name="Gardner M."/>
            <person name="Goble A."/>
            <person name="Griffiths-Jones S."/>
            <person name="Harris D.E."/>
            <person name="Katzer F."/>
            <person name="Larke N."/>
            <person name="Lord A."/>
            <person name="Maser P."/>
            <person name="McKellar S."/>
            <person name="Mooney P."/>
            <person name="Morton F."/>
            <person name="Nene V."/>
            <person name="O'Neil S."/>
            <person name="Price C."/>
            <person name="Quail M.A."/>
            <person name="Rabbinowitsch E."/>
            <person name="Rawlings N.D."/>
            <person name="Rutter S."/>
            <person name="Saunders D."/>
            <person name="Seeger K."/>
            <person name="Shah T."/>
            <person name="Squares R."/>
            <person name="Squares S."/>
            <person name="Tivey A."/>
            <person name="Walker A.R."/>
            <person name="Woodward J."/>
            <person name="Dobbelaere D.A.E."/>
            <person name="Langsley G."/>
            <person name="Rajandream M.A."/>
            <person name="McKeever D."/>
            <person name="Shiels B."/>
            <person name="Tait A."/>
            <person name="Barrell B.G."/>
            <person name="Hall N."/>
        </authorList>
    </citation>
    <scope>NUCLEOTIDE SEQUENCE [LARGE SCALE GENOMIC DNA]</scope>
    <source>
        <strain evidence="11">Ankara</strain>
        <strain evidence="8">Ankara isolate clone C9</strain>
    </source>
</reference>
<protein>
    <submittedName>
        <fullName evidence="9">AP2 domain containing protein, putative</fullName>
    </submittedName>
</protein>
<accession>Q4UA38</accession>
<dbReference type="InterPro" id="IPR001471">
    <property type="entry name" value="AP2/ERF_dom"/>
</dbReference>
<dbReference type="eggNOG" id="ENOG502QXC4">
    <property type="taxonomic scope" value="Eukaryota"/>
</dbReference>
<feature type="region of interest" description="Disordered" evidence="6">
    <location>
        <begin position="1"/>
        <end position="83"/>
    </location>
</feature>
<proteinExistence type="predicted"/>
<dbReference type="InParanoid" id="Q4UA38"/>
<evidence type="ECO:0000256" key="1">
    <source>
        <dbReference type="ARBA" id="ARBA00004123"/>
    </source>
</evidence>
<dbReference type="GO" id="GO:0003700">
    <property type="term" value="F:DNA-binding transcription factor activity"/>
    <property type="evidence" value="ECO:0007669"/>
    <property type="project" value="InterPro"/>
</dbReference>
<dbReference type="VEuPathDB" id="PiroplasmaDB:TA07550"/>
<keyword evidence="4" id="KW-0804">Transcription</keyword>
<feature type="compositionally biased region" description="Low complexity" evidence="6">
    <location>
        <begin position="42"/>
        <end position="65"/>
    </location>
</feature>
<evidence type="ECO:0000256" key="5">
    <source>
        <dbReference type="ARBA" id="ARBA00023242"/>
    </source>
</evidence>
<dbReference type="RefSeq" id="XP_952939.1">
    <property type="nucleotide sequence ID" value="XM_947846.1"/>
</dbReference>
<dbReference type="Pfam" id="PF00847">
    <property type="entry name" value="AP2"/>
    <property type="match status" value="1"/>
</dbReference>
<feature type="region of interest" description="Disordered" evidence="6">
    <location>
        <begin position="347"/>
        <end position="386"/>
    </location>
</feature>
<name>Q4UA38_THEAN</name>
<dbReference type="KEGG" id="tan:TA07550"/>
<evidence type="ECO:0000256" key="4">
    <source>
        <dbReference type="ARBA" id="ARBA00023163"/>
    </source>
</evidence>